<evidence type="ECO:0000313" key="2">
    <source>
        <dbReference type="EMBL" id="AMF92762.1"/>
    </source>
</evidence>
<evidence type="ECO:0000313" key="3">
    <source>
        <dbReference type="EMBL" id="SUQ27645.1"/>
    </source>
</evidence>
<dbReference type="GeneID" id="29383558"/>
<dbReference type="Proteomes" id="UP000057088">
    <property type="component" value="Chromosome 1"/>
</dbReference>
<evidence type="ECO:0000313" key="5">
    <source>
        <dbReference type="Proteomes" id="UP000254626"/>
    </source>
</evidence>
<reference evidence="3 5" key="3">
    <citation type="submission" date="2018-06" db="EMBL/GenBank/DDBJ databases">
        <authorList>
            <consortium name="Pathogen Informatics"/>
            <person name="Doyle S."/>
        </authorList>
    </citation>
    <scope>NUCLEOTIDE SEQUENCE [LARGE SCALE GENOMIC DNA]</scope>
    <source>
        <strain evidence="3 5">NCTC11327</strain>
    </source>
</reference>
<sequence length="130" mass="14082">MSFVTGQPKIVLRLEGLCILLISLLFYSTSGFSWSSFGWLFLVPDIALLGYMFNPVVGAVAYNITHSLLIPLGLAAVGVILGGSLALSLATIWIAHIGFDRALGYGLKYGSGFTHTHLGRIGRDRYSEEM</sequence>
<keyword evidence="1" id="KW-0812">Transmembrane</keyword>
<name>A0AAX2LY46_VIBFL</name>
<keyword evidence="1" id="KW-0472">Membrane</keyword>
<gene>
    <name evidence="2" type="ORF">AL536_04625</name>
    <name evidence="3" type="ORF">NCTC11327_04540</name>
</gene>
<evidence type="ECO:0000313" key="4">
    <source>
        <dbReference type="Proteomes" id="UP000057088"/>
    </source>
</evidence>
<feature type="transmembrane region" description="Helical" evidence="1">
    <location>
        <begin position="39"/>
        <end position="62"/>
    </location>
</feature>
<reference evidence="4" key="1">
    <citation type="submission" date="2015-12" db="EMBL/GenBank/DDBJ databases">
        <title>FDA dAtabase for Regulatory Grade micrObial Sequences (FDA-ARGOS): Supporting development and validation of Infectious Disease Dx tests.</title>
        <authorList>
            <person name="Hoffmann M."/>
            <person name="Allard M."/>
            <person name="Evans P."/>
            <person name="Brown E."/>
            <person name="Tallon L.J."/>
            <person name="Sadzewicz L."/>
            <person name="Sengamalay N."/>
            <person name="Ott S."/>
            <person name="Godinez A."/>
            <person name="Nagaraj S."/>
            <person name="Vyas G."/>
            <person name="Aluvathingal J."/>
            <person name="Nadendla S."/>
            <person name="Geyer C."/>
            <person name="Sichtig H."/>
        </authorList>
    </citation>
    <scope>NUCLEOTIDE SEQUENCE [LARGE SCALE GENOMIC DNA]</scope>
    <source>
        <strain evidence="4">ATCC 33809</strain>
    </source>
</reference>
<dbReference type="InterPro" id="IPR025356">
    <property type="entry name" value="DUF4260"/>
</dbReference>
<dbReference type="Proteomes" id="UP000254626">
    <property type="component" value="Unassembled WGS sequence"/>
</dbReference>
<feature type="transmembrane region" description="Helical" evidence="1">
    <location>
        <begin position="12"/>
        <end position="33"/>
    </location>
</feature>
<protein>
    <submittedName>
        <fullName evidence="2">DUF4260 domain-containing protein</fullName>
    </submittedName>
</protein>
<proteinExistence type="predicted"/>
<dbReference type="AlphaFoldDB" id="A0AAX2LY46"/>
<organism evidence="3 5">
    <name type="scientific">Vibrio fluvialis</name>
    <dbReference type="NCBI Taxonomy" id="676"/>
    <lineage>
        <taxon>Bacteria</taxon>
        <taxon>Pseudomonadati</taxon>
        <taxon>Pseudomonadota</taxon>
        <taxon>Gammaproteobacteria</taxon>
        <taxon>Vibrionales</taxon>
        <taxon>Vibrionaceae</taxon>
        <taxon>Vibrio</taxon>
    </lineage>
</organism>
<evidence type="ECO:0000256" key="1">
    <source>
        <dbReference type="SAM" id="Phobius"/>
    </source>
</evidence>
<accession>A0AAX2LY46</accession>
<dbReference type="EMBL" id="CP014034">
    <property type="protein sequence ID" value="AMF92762.1"/>
    <property type="molecule type" value="Genomic_DNA"/>
</dbReference>
<reference evidence="2" key="2">
    <citation type="submission" date="2018-01" db="EMBL/GenBank/DDBJ databases">
        <title>FDA dAtabase for Regulatory Grade micrObial Sequences (FDA-ARGOS): Supporting development and validation of Infectious Disease Dx tests.</title>
        <authorList>
            <person name="Hoffmann M."/>
            <person name="Allard M."/>
            <person name="Evans P."/>
            <person name="Brown E."/>
            <person name="Tallon L."/>
            <person name="Sadzewicz L."/>
            <person name="Sengamalay N."/>
            <person name="Ott S."/>
            <person name="Godinez A."/>
            <person name="Nagaraj S."/>
            <person name="Vyas G."/>
            <person name="Aluvathingal J."/>
            <person name="Nadendla S."/>
            <person name="Geyer C."/>
            <person name="Sichtig H."/>
        </authorList>
    </citation>
    <scope>NUCLEOTIDE SEQUENCE</scope>
    <source>
        <strain evidence="2">ATCC 33809</strain>
    </source>
</reference>
<feature type="transmembrane region" description="Helical" evidence="1">
    <location>
        <begin position="69"/>
        <end position="95"/>
    </location>
</feature>
<dbReference type="EMBL" id="UHIP01000002">
    <property type="protein sequence ID" value="SUQ27645.1"/>
    <property type="molecule type" value="Genomic_DNA"/>
</dbReference>
<dbReference type="KEGG" id="vfl:AL536_04625"/>
<keyword evidence="1" id="KW-1133">Transmembrane helix</keyword>
<dbReference type="Pfam" id="PF14079">
    <property type="entry name" value="DUF4260"/>
    <property type="match status" value="1"/>
</dbReference>
<dbReference type="RefSeq" id="WP_061055743.1">
    <property type="nucleotide sequence ID" value="NZ_CABLBX010000010.1"/>
</dbReference>
<keyword evidence="4" id="KW-1185">Reference proteome</keyword>